<dbReference type="NCBIfam" id="NF010242">
    <property type="entry name" value="PRK13689.1"/>
    <property type="match status" value="1"/>
</dbReference>
<dbReference type="InterPro" id="IPR009857">
    <property type="entry name" value="UPF0352"/>
</dbReference>
<dbReference type="HAMAP" id="MF_00816">
    <property type="entry name" value="UPF0352"/>
    <property type="match status" value="1"/>
</dbReference>
<accession>A0ABT5TM59</accession>
<sequence>MAIQSKYTNTQVEALISELLAVLAKHQAPTDLSLMVLGNCVTHLLDKKVPNESRQQVAEQFAKALTQSIK</sequence>
<dbReference type="EMBL" id="JAQQPZ010000008">
    <property type="protein sequence ID" value="MDD8059695.1"/>
    <property type="molecule type" value="Genomic_DNA"/>
</dbReference>
<dbReference type="Gene3D" id="1.10.3390.10">
    <property type="entry name" value="YejL-like"/>
    <property type="match status" value="1"/>
</dbReference>
<dbReference type="RefSeq" id="WP_238103244.1">
    <property type="nucleotide sequence ID" value="NZ_JAQQPZ010000008.1"/>
</dbReference>
<comment type="similarity">
    <text evidence="1">Belongs to the UPF0352 family.</text>
</comment>
<organism evidence="2 3">
    <name type="scientific">Shewanella metallivivens</name>
    <dbReference type="NCBI Taxonomy" id="2872342"/>
    <lineage>
        <taxon>Bacteria</taxon>
        <taxon>Pseudomonadati</taxon>
        <taxon>Pseudomonadota</taxon>
        <taxon>Gammaproteobacteria</taxon>
        <taxon>Alteromonadales</taxon>
        <taxon>Shewanellaceae</taxon>
        <taxon>Shewanella</taxon>
    </lineage>
</organism>
<reference evidence="2 3" key="1">
    <citation type="submission" date="2023-02" db="EMBL/GenBank/DDBJ databases">
        <title>Genome sequence of Shewanella metallivivens ER-Te-42B-Light, sp. nov., enriched from sulfide tube worms (Riftia pachyptila) isolated from Explorer Ridge in the Pacific Ocean.</title>
        <authorList>
            <person name="Maltman C."/>
            <person name="Kuzyk S.B."/>
            <person name="Kyndt J.A."/>
            <person name="Yurkov V."/>
        </authorList>
    </citation>
    <scope>NUCLEOTIDE SEQUENCE [LARGE SCALE GENOMIC DNA]</scope>
    <source>
        <strain evidence="2 3">ER-Te-42B-Light</strain>
    </source>
</reference>
<comment type="caution">
    <text evidence="2">The sequence shown here is derived from an EMBL/GenBank/DDBJ whole genome shotgun (WGS) entry which is preliminary data.</text>
</comment>
<protein>
    <recommendedName>
        <fullName evidence="1">UPF0352 protein PQR79_11360</fullName>
    </recommendedName>
</protein>
<dbReference type="Proteomes" id="UP001213691">
    <property type="component" value="Unassembled WGS sequence"/>
</dbReference>
<keyword evidence="3" id="KW-1185">Reference proteome</keyword>
<proteinExistence type="inferred from homology"/>
<evidence type="ECO:0000313" key="2">
    <source>
        <dbReference type="EMBL" id="MDD8059695.1"/>
    </source>
</evidence>
<name>A0ABT5TM59_9GAMM</name>
<gene>
    <name evidence="2" type="ORF">PQR79_11360</name>
</gene>
<dbReference type="InterPro" id="IPR023202">
    <property type="entry name" value="YejL_sf"/>
</dbReference>
<dbReference type="Pfam" id="PF07208">
    <property type="entry name" value="DUF1414"/>
    <property type="match status" value="1"/>
</dbReference>
<evidence type="ECO:0000256" key="1">
    <source>
        <dbReference type="HAMAP-Rule" id="MF_00816"/>
    </source>
</evidence>
<evidence type="ECO:0000313" key="3">
    <source>
        <dbReference type="Proteomes" id="UP001213691"/>
    </source>
</evidence>
<dbReference type="PIRSF" id="PIRSF006188">
    <property type="entry name" value="UCP006188"/>
    <property type="match status" value="1"/>
</dbReference>
<dbReference type="SUPFAM" id="SSF158651">
    <property type="entry name" value="YejL-like"/>
    <property type="match status" value="1"/>
</dbReference>